<dbReference type="SMART" id="SM00173">
    <property type="entry name" value="RAS"/>
    <property type="match status" value="1"/>
</dbReference>
<dbReference type="InterPro" id="IPR050209">
    <property type="entry name" value="Rab_GTPases_membrane_traffic"/>
</dbReference>
<dbReference type="SUPFAM" id="SSF52540">
    <property type="entry name" value="P-loop containing nucleoside triphosphate hydrolases"/>
    <property type="match status" value="1"/>
</dbReference>
<dbReference type="EMBL" id="LAZR01000668">
    <property type="protein sequence ID" value="KKN61182.1"/>
    <property type="molecule type" value="Genomic_DNA"/>
</dbReference>
<dbReference type="GO" id="GO:0005525">
    <property type="term" value="F:GTP binding"/>
    <property type="evidence" value="ECO:0007669"/>
    <property type="project" value="InterPro"/>
</dbReference>
<dbReference type="PRINTS" id="PR00449">
    <property type="entry name" value="RASTRNSFRMNG"/>
</dbReference>
<organism evidence="2">
    <name type="scientific">marine sediment metagenome</name>
    <dbReference type="NCBI Taxonomy" id="412755"/>
    <lineage>
        <taxon>unclassified sequences</taxon>
        <taxon>metagenomes</taxon>
        <taxon>ecological metagenomes</taxon>
    </lineage>
</organism>
<accession>A0A0F9SFU4</accession>
<comment type="caution">
    <text evidence="2">The sequence shown here is derived from an EMBL/GenBank/DDBJ whole genome shotgun (WGS) entry which is preliminary data.</text>
</comment>
<dbReference type="CDD" id="cd00154">
    <property type="entry name" value="Rab"/>
    <property type="match status" value="1"/>
</dbReference>
<proteinExistence type="inferred from homology"/>
<dbReference type="SMART" id="SM00176">
    <property type="entry name" value="RAN"/>
    <property type="match status" value="1"/>
</dbReference>
<dbReference type="AlphaFoldDB" id="A0A0F9SFU4"/>
<dbReference type="SMART" id="SM00175">
    <property type="entry name" value="RAB"/>
    <property type="match status" value="1"/>
</dbReference>
<evidence type="ECO:0008006" key="3">
    <source>
        <dbReference type="Google" id="ProtNLM"/>
    </source>
</evidence>
<dbReference type="GO" id="GO:0003924">
    <property type="term" value="F:GTPase activity"/>
    <property type="evidence" value="ECO:0007669"/>
    <property type="project" value="InterPro"/>
</dbReference>
<protein>
    <recommendedName>
        <fullName evidence="3">GTP-binding protein</fullName>
    </recommendedName>
</protein>
<comment type="similarity">
    <text evidence="1">Belongs to the small GTPase superfamily. Rab family.</text>
</comment>
<gene>
    <name evidence="2" type="ORF">LCGC14_0524770</name>
</gene>
<dbReference type="InterPro" id="IPR027417">
    <property type="entry name" value="P-loop_NTPase"/>
</dbReference>
<dbReference type="PANTHER" id="PTHR47979">
    <property type="entry name" value="DRAB11-RELATED"/>
    <property type="match status" value="1"/>
</dbReference>
<name>A0A0F9SFU4_9ZZZZ</name>
<reference evidence="2" key="1">
    <citation type="journal article" date="2015" name="Nature">
        <title>Complex archaea that bridge the gap between prokaryotes and eukaryotes.</title>
        <authorList>
            <person name="Spang A."/>
            <person name="Saw J.H."/>
            <person name="Jorgensen S.L."/>
            <person name="Zaremba-Niedzwiedzka K."/>
            <person name="Martijn J."/>
            <person name="Lind A.E."/>
            <person name="van Eijk R."/>
            <person name="Schleper C."/>
            <person name="Guy L."/>
            <person name="Ettema T.J."/>
        </authorList>
    </citation>
    <scope>NUCLEOTIDE SEQUENCE</scope>
</reference>
<dbReference type="InterPro" id="IPR005225">
    <property type="entry name" value="Small_GTP-bd"/>
</dbReference>
<dbReference type="NCBIfam" id="TIGR00231">
    <property type="entry name" value="small_GTP"/>
    <property type="match status" value="1"/>
</dbReference>
<evidence type="ECO:0000313" key="2">
    <source>
        <dbReference type="EMBL" id="KKN61182.1"/>
    </source>
</evidence>
<sequence length="175" mass="20093">MAISYTFKCIIVGPAAVGKSSLIRRFVQNHFSLDYKFTIGVDFMAKTLEYENEELVKLSIWDIGGQERFKFLRRSFYEGTSGAILVFDLSREQTFSKMKDWLKDMRNIIQEEIAMVILGNKSDLLAEVGEVINKKEVQQFAEKEGCVYYETSAKSGKNVEKAFIKLARIMVEKNS</sequence>
<dbReference type="FunFam" id="3.40.50.300:FF:000808">
    <property type="entry name" value="Small GTP-binding protein, putative"/>
    <property type="match status" value="1"/>
</dbReference>
<dbReference type="InterPro" id="IPR001806">
    <property type="entry name" value="Small_GTPase"/>
</dbReference>
<dbReference type="PROSITE" id="PS51419">
    <property type="entry name" value="RAB"/>
    <property type="match status" value="1"/>
</dbReference>
<dbReference type="SMART" id="SM00174">
    <property type="entry name" value="RHO"/>
    <property type="match status" value="1"/>
</dbReference>
<dbReference type="PROSITE" id="PS51421">
    <property type="entry name" value="RAS"/>
    <property type="match status" value="1"/>
</dbReference>
<dbReference type="Gene3D" id="3.40.50.300">
    <property type="entry name" value="P-loop containing nucleotide triphosphate hydrolases"/>
    <property type="match status" value="1"/>
</dbReference>
<dbReference type="Pfam" id="PF00071">
    <property type="entry name" value="Ras"/>
    <property type="match status" value="1"/>
</dbReference>
<dbReference type="PROSITE" id="PS51417">
    <property type="entry name" value="ARF"/>
    <property type="match status" value="1"/>
</dbReference>
<evidence type="ECO:0000256" key="1">
    <source>
        <dbReference type="ARBA" id="ARBA00006270"/>
    </source>
</evidence>